<evidence type="ECO:0000256" key="4">
    <source>
        <dbReference type="ARBA" id="ARBA00022833"/>
    </source>
</evidence>
<comment type="caution">
    <text evidence="10">The sequence shown here is derived from an EMBL/GenBank/DDBJ whole genome shotgun (WGS) entry which is preliminary data.</text>
</comment>
<keyword evidence="11" id="KW-1185">Reference proteome</keyword>
<dbReference type="GO" id="GO:0046872">
    <property type="term" value="F:metal ion binding"/>
    <property type="evidence" value="ECO:0007669"/>
    <property type="project" value="UniProtKB-KW"/>
</dbReference>
<sequence>MEQQRCAWANVSELDKEYHDNEWGVAIHDDNRLFEILSLEGAQAGLSWTTILKKREGYRQAFYGFDIDRVCQMTEHDIERLVINPEIVRHRGKIESVINNAQQLRIIQTEFGSVDAFFWRYVDNRQIVNHWQKMSELPSSTDLSKQISKDLKKRGFKFVGPTTVYAFMQAAGLVDDHLQHCPAKKKSA</sequence>
<dbReference type="PATRIC" id="fig|579748.3.peg.1967"/>
<dbReference type="GO" id="GO:0006284">
    <property type="term" value="P:base-excision repair"/>
    <property type="evidence" value="ECO:0007669"/>
    <property type="project" value="InterPro"/>
</dbReference>
<keyword evidence="4 9" id="KW-0862">Zinc</keyword>
<organism evidence="10 11">
    <name type="scientific">Vibrio galatheae</name>
    <dbReference type="NCBI Taxonomy" id="579748"/>
    <lineage>
        <taxon>Bacteria</taxon>
        <taxon>Pseudomonadati</taxon>
        <taxon>Pseudomonadota</taxon>
        <taxon>Gammaproteobacteria</taxon>
        <taxon>Vibrionales</taxon>
        <taxon>Vibrionaceae</taxon>
        <taxon>Vibrio</taxon>
    </lineage>
</organism>
<protein>
    <recommendedName>
        <fullName evidence="8">DNA-3-methyladenine glycosylase I</fullName>
        <ecNumber evidence="8">3.2.2.20</ecNumber>
    </recommendedName>
</protein>
<evidence type="ECO:0000256" key="6">
    <source>
        <dbReference type="ARBA" id="ARBA00052558"/>
    </source>
</evidence>
<dbReference type="Proteomes" id="UP000033673">
    <property type="component" value="Unassembled WGS sequence"/>
</dbReference>
<dbReference type="InterPro" id="IPR052891">
    <property type="entry name" value="DNA-3mA_glycosylase"/>
</dbReference>
<evidence type="ECO:0000256" key="9">
    <source>
        <dbReference type="PIRSR" id="PIRSR605019-1"/>
    </source>
</evidence>
<dbReference type="EMBL" id="JXXV01000016">
    <property type="protein sequence ID" value="KJY83246.1"/>
    <property type="molecule type" value="Genomic_DNA"/>
</dbReference>
<dbReference type="Pfam" id="PF03352">
    <property type="entry name" value="Adenine_glyco"/>
    <property type="match status" value="1"/>
</dbReference>
<dbReference type="SUPFAM" id="SSF48150">
    <property type="entry name" value="DNA-glycosylase"/>
    <property type="match status" value="1"/>
</dbReference>
<dbReference type="PANTHER" id="PTHR30037">
    <property type="entry name" value="DNA-3-METHYLADENINE GLYCOSYLASE 1"/>
    <property type="match status" value="1"/>
</dbReference>
<dbReference type="InterPro" id="IPR005019">
    <property type="entry name" value="Adenine_glyco"/>
</dbReference>
<dbReference type="EC" id="3.2.2.20" evidence="8"/>
<comment type="catalytic activity">
    <reaction evidence="6">
        <text>Hydrolysis of alkylated DNA, releasing 3-methyladenine.</text>
        <dbReference type="EC" id="3.2.2.20"/>
    </reaction>
</comment>
<evidence type="ECO:0000313" key="10">
    <source>
        <dbReference type="EMBL" id="KJY83246.1"/>
    </source>
</evidence>
<feature type="binding site" evidence="9">
    <location>
        <position position="181"/>
    </location>
    <ligand>
        <name>Zn(2+)</name>
        <dbReference type="ChEBI" id="CHEBI:29105"/>
    </ligand>
</feature>
<keyword evidence="1 9" id="KW-0479">Metal-binding</keyword>
<keyword evidence="3" id="KW-0378">Hydrolase</keyword>
<dbReference type="GO" id="GO:0008725">
    <property type="term" value="F:DNA-3-methyladenine glycosylase activity"/>
    <property type="evidence" value="ECO:0007669"/>
    <property type="project" value="UniProtKB-EC"/>
</dbReference>
<comment type="function">
    <text evidence="7">Hydrolysis of the deoxyribose N-glycosidic bond to excise 3-methyladenine from the damaged DNA polymer formed by alkylation lesions.</text>
</comment>
<proteinExistence type="predicted"/>
<gene>
    <name evidence="10" type="ORF">TW81_09555</name>
</gene>
<keyword evidence="2" id="KW-0227">DNA damage</keyword>
<feature type="binding site" evidence="9">
    <location>
        <position position="19"/>
    </location>
    <ligand>
        <name>Zn(2+)</name>
        <dbReference type="ChEBI" id="CHEBI:29105"/>
    </ligand>
</feature>
<dbReference type="PANTHER" id="PTHR30037:SF4">
    <property type="entry name" value="DNA-3-METHYLADENINE GLYCOSYLASE I"/>
    <property type="match status" value="1"/>
</dbReference>
<dbReference type="AlphaFoldDB" id="A0A0F4NMD4"/>
<evidence type="ECO:0000256" key="7">
    <source>
        <dbReference type="ARBA" id="ARBA00057608"/>
    </source>
</evidence>
<feature type="binding site" evidence="9">
    <location>
        <position position="177"/>
    </location>
    <ligand>
        <name>Zn(2+)</name>
        <dbReference type="ChEBI" id="CHEBI:29105"/>
    </ligand>
</feature>
<dbReference type="STRING" id="579748.TW81_09555"/>
<reference evidence="10 11" key="1">
    <citation type="journal article" date="2015" name="BMC Genomics">
        <title>Genome mining reveals unlocked bioactive potential of marine Gram-negative bacteria.</title>
        <authorList>
            <person name="Machado H."/>
            <person name="Sonnenschein E.C."/>
            <person name="Melchiorsen J."/>
            <person name="Gram L."/>
        </authorList>
    </citation>
    <scope>NUCLEOTIDE SEQUENCE [LARGE SCALE GENOMIC DNA]</scope>
    <source>
        <strain evidence="10 11">S2757</strain>
    </source>
</reference>
<evidence type="ECO:0000256" key="2">
    <source>
        <dbReference type="ARBA" id="ARBA00022763"/>
    </source>
</evidence>
<name>A0A0F4NMD4_9VIBR</name>
<evidence type="ECO:0000256" key="8">
    <source>
        <dbReference type="ARBA" id="ARBA00066766"/>
    </source>
</evidence>
<evidence type="ECO:0000256" key="1">
    <source>
        <dbReference type="ARBA" id="ARBA00022723"/>
    </source>
</evidence>
<keyword evidence="5" id="KW-0234">DNA repair</keyword>
<dbReference type="Gene3D" id="1.10.340.30">
    <property type="entry name" value="Hypothetical protein, domain 2"/>
    <property type="match status" value="1"/>
</dbReference>
<dbReference type="FunFam" id="1.10.340.30:FF:000009">
    <property type="entry name" value="DNA-3-methyladenine glycosylase I"/>
    <property type="match status" value="1"/>
</dbReference>
<evidence type="ECO:0000256" key="5">
    <source>
        <dbReference type="ARBA" id="ARBA00023204"/>
    </source>
</evidence>
<accession>A0A0F4NMD4</accession>
<evidence type="ECO:0000313" key="11">
    <source>
        <dbReference type="Proteomes" id="UP000033673"/>
    </source>
</evidence>
<dbReference type="InterPro" id="IPR011257">
    <property type="entry name" value="DNA_glycosylase"/>
</dbReference>
<evidence type="ECO:0000256" key="3">
    <source>
        <dbReference type="ARBA" id="ARBA00022801"/>
    </source>
</evidence>
<feature type="binding site" evidence="9">
    <location>
        <position position="6"/>
    </location>
    <ligand>
        <name>Zn(2+)</name>
        <dbReference type="ChEBI" id="CHEBI:29105"/>
    </ligand>
</feature>